<dbReference type="WBParaSite" id="MBELARI_LOCUS12141">
    <property type="protein sequence ID" value="MBELARI_LOCUS12141"/>
    <property type="gene ID" value="MBELARI_LOCUS12141"/>
</dbReference>
<reference evidence="2" key="1">
    <citation type="submission" date="2024-02" db="UniProtKB">
        <authorList>
            <consortium name="WormBaseParasite"/>
        </authorList>
    </citation>
    <scope>IDENTIFICATION</scope>
</reference>
<dbReference type="AlphaFoldDB" id="A0AAF3EE10"/>
<organism evidence="1 2">
    <name type="scientific">Mesorhabditis belari</name>
    <dbReference type="NCBI Taxonomy" id="2138241"/>
    <lineage>
        <taxon>Eukaryota</taxon>
        <taxon>Metazoa</taxon>
        <taxon>Ecdysozoa</taxon>
        <taxon>Nematoda</taxon>
        <taxon>Chromadorea</taxon>
        <taxon>Rhabditida</taxon>
        <taxon>Rhabditina</taxon>
        <taxon>Rhabditomorpha</taxon>
        <taxon>Rhabditoidea</taxon>
        <taxon>Rhabditidae</taxon>
        <taxon>Mesorhabditinae</taxon>
        <taxon>Mesorhabditis</taxon>
    </lineage>
</organism>
<protein>
    <submittedName>
        <fullName evidence="2">Uncharacterized protein</fullName>
    </submittedName>
</protein>
<proteinExistence type="predicted"/>
<evidence type="ECO:0000313" key="2">
    <source>
        <dbReference type="WBParaSite" id="MBELARI_LOCUS12141"/>
    </source>
</evidence>
<accession>A0AAF3EE10</accession>
<keyword evidence="1" id="KW-1185">Reference proteome</keyword>
<sequence length="159" mass="17547">MATNPITLISYIGMAQANCTTTILAGGVPGKTLNQAFILDAIGKDDRFMDSIIRSSVFTVYVPAGCRADIKFGDRDQAYTTFDGLRDQGRAIISSFEYPWEFDDTTKYEAEVIGEYRMDNNATMLNITFHISEIVGGLLSIYVPNFDPNGRLVSSSNMT</sequence>
<dbReference type="Proteomes" id="UP000887575">
    <property type="component" value="Unassembled WGS sequence"/>
</dbReference>
<evidence type="ECO:0000313" key="1">
    <source>
        <dbReference type="Proteomes" id="UP000887575"/>
    </source>
</evidence>
<name>A0AAF3EE10_9BILA</name>